<protein>
    <submittedName>
        <fullName evidence="10">P-loop containing nucleoside triphosphate hydrolase protein</fullName>
    </submittedName>
</protein>
<reference evidence="10" key="1">
    <citation type="journal article" date="2020" name="Stud. Mycol.">
        <title>101 Dothideomycetes genomes: a test case for predicting lifestyles and emergence of pathogens.</title>
        <authorList>
            <person name="Haridas S."/>
            <person name="Albert R."/>
            <person name="Binder M."/>
            <person name="Bloem J."/>
            <person name="Labutti K."/>
            <person name="Salamov A."/>
            <person name="Andreopoulos B."/>
            <person name="Baker S."/>
            <person name="Barry K."/>
            <person name="Bills G."/>
            <person name="Bluhm B."/>
            <person name="Cannon C."/>
            <person name="Castanera R."/>
            <person name="Culley D."/>
            <person name="Daum C."/>
            <person name="Ezra D."/>
            <person name="Gonzalez J."/>
            <person name="Henrissat B."/>
            <person name="Kuo A."/>
            <person name="Liang C."/>
            <person name="Lipzen A."/>
            <person name="Lutzoni F."/>
            <person name="Magnuson J."/>
            <person name="Mondo S."/>
            <person name="Nolan M."/>
            <person name="Ohm R."/>
            <person name="Pangilinan J."/>
            <person name="Park H.-J."/>
            <person name="Ramirez L."/>
            <person name="Alfaro M."/>
            <person name="Sun H."/>
            <person name="Tritt A."/>
            <person name="Yoshinaga Y."/>
            <person name="Zwiers L.-H."/>
            <person name="Turgeon B."/>
            <person name="Goodwin S."/>
            <person name="Spatafora J."/>
            <person name="Crous P."/>
            <person name="Grigoriev I."/>
        </authorList>
    </citation>
    <scope>NUCLEOTIDE SEQUENCE</scope>
    <source>
        <strain evidence="10">CBS 123094</strain>
    </source>
</reference>
<keyword evidence="11" id="KW-1185">Reference proteome</keyword>
<keyword evidence="3" id="KW-0963">Cytoplasm</keyword>
<dbReference type="GO" id="GO:0016301">
    <property type="term" value="F:kinase activity"/>
    <property type="evidence" value="ECO:0007669"/>
    <property type="project" value="UniProtKB-KW"/>
</dbReference>
<keyword evidence="7" id="KW-0067">ATP-binding</keyword>
<dbReference type="GO" id="GO:0016787">
    <property type="term" value="F:hydrolase activity"/>
    <property type="evidence" value="ECO:0007669"/>
    <property type="project" value="UniProtKB-KW"/>
</dbReference>
<keyword evidence="4" id="KW-0808">Transferase</keyword>
<dbReference type="FunFam" id="3.40.50.300:FF:001691">
    <property type="entry name" value="Probable ATP-dependent kinase TDA10"/>
    <property type="match status" value="1"/>
</dbReference>
<dbReference type="PANTHER" id="PTHR10285">
    <property type="entry name" value="URIDINE KINASE"/>
    <property type="match status" value="1"/>
</dbReference>
<dbReference type="OrthoDB" id="347435at2759"/>
<dbReference type="GO" id="GO:0005524">
    <property type="term" value="F:ATP binding"/>
    <property type="evidence" value="ECO:0007669"/>
    <property type="project" value="UniProtKB-KW"/>
</dbReference>
<evidence type="ECO:0000256" key="6">
    <source>
        <dbReference type="ARBA" id="ARBA00022777"/>
    </source>
</evidence>
<gene>
    <name evidence="10" type="ORF">P154DRAFT_21070</name>
</gene>
<sequence>MDILESNALRVLDILTPHIHAQRQTSSQPVILGITGLQGSGKSTWASKVVSLLSSAFNLRAITISLDDLYKTHDDLIAQREKNPENKLYRTRGHPGTHDEQLAEKFFAELKAWKGEGALRIPSFDKSRFNGEGDRAPNSEWPSVSGKIDVMVFEGWCVGFRPLSESQVEAKYQAAEKSREPAEIKDAIVTLSDHQIAHLLEINRNLKRYCDAFMGPQHFDFMIHIDTVDLHNVYRWRLQQEYAMIKARGSGMTDDAVMAFVRGYMPAYELYLDELRSGMFPKSGRQVRVVLGIEREVEKVELV</sequence>
<proteinExistence type="inferred from homology"/>
<evidence type="ECO:0000256" key="9">
    <source>
        <dbReference type="ARBA" id="ARBA00061312"/>
    </source>
</evidence>
<dbReference type="AlphaFoldDB" id="A0A6A5WXI9"/>
<evidence type="ECO:0000256" key="4">
    <source>
        <dbReference type="ARBA" id="ARBA00022679"/>
    </source>
</evidence>
<evidence type="ECO:0000256" key="8">
    <source>
        <dbReference type="ARBA" id="ARBA00023242"/>
    </source>
</evidence>
<keyword evidence="5" id="KW-0547">Nucleotide-binding</keyword>
<dbReference type="Gene3D" id="3.40.50.300">
    <property type="entry name" value="P-loop containing nucleotide triphosphate hydrolases"/>
    <property type="match status" value="1"/>
</dbReference>
<keyword evidence="8" id="KW-0539">Nucleus</keyword>
<evidence type="ECO:0000313" key="10">
    <source>
        <dbReference type="EMBL" id="KAF2004871.1"/>
    </source>
</evidence>
<organism evidence="10 11">
    <name type="scientific">Amniculicola lignicola CBS 123094</name>
    <dbReference type="NCBI Taxonomy" id="1392246"/>
    <lineage>
        <taxon>Eukaryota</taxon>
        <taxon>Fungi</taxon>
        <taxon>Dikarya</taxon>
        <taxon>Ascomycota</taxon>
        <taxon>Pezizomycotina</taxon>
        <taxon>Dothideomycetes</taxon>
        <taxon>Pleosporomycetidae</taxon>
        <taxon>Pleosporales</taxon>
        <taxon>Amniculicolaceae</taxon>
        <taxon>Amniculicola</taxon>
    </lineage>
</organism>
<evidence type="ECO:0000256" key="1">
    <source>
        <dbReference type="ARBA" id="ARBA00004123"/>
    </source>
</evidence>
<dbReference type="InterPro" id="IPR027417">
    <property type="entry name" value="P-loop_NTPase"/>
</dbReference>
<dbReference type="GO" id="GO:0005737">
    <property type="term" value="C:cytoplasm"/>
    <property type="evidence" value="ECO:0007669"/>
    <property type="project" value="UniProtKB-SubCell"/>
</dbReference>
<evidence type="ECO:0000256" key="5">
    <source>
        <dbReference type="ARBA" id="ARBA00022741"/>
    </source>
</evidence>
<keyword evidence="10" id="KW-0378">Hydrolase</keyword>
<dbReference type="Proteomes" id="UP000799779">
    <property type="component" value="Unassembled WGS sequence"/>
</dbReference>
<comment type="subcellular location">
    <subcellularLocation>
        <location evidence="2">Cytoplasm</location>
    </subcellularLocation>
    <subcellularLocation>
        <location evidence="1">Nucleus</location>
    </subcellularLocation>
</comment>
<name>A0A6A5WXI9_9PLEO</name>
<accession>A0A6A5WXI9</accession>
<evidence type="ECO:0000256" key="7">
    <source>
        <dbReference type="ARBA" id="ARBA00022840"/>
    </source>
</evidence>
<keyword evidence="6" id="KW-0418">Kinase</keyword>
<evidence type="ECO:0000256" key="3">
    <source>
        <dbReference type="ARBA" id="ARBA00022490"/>
    </source>
</evidence>
<evidence type="ECO:0000256" key="2">
    <source>
        <dbReference type="ARBA" id="ARBA00004496"/>
    </source>
</evidence>
<dbReference type="GO" id="GO:0005634">
    <property type="term" value="C:nucleus"/>
    <property type="evidence" value="ECO:0007669"/>
    <property type="project" value="UniProtKB-SubCell"/>
</dbReference>
<evidence type="ECO:0000313" key="11">
    <source>
        <dbReference type="Proteomes" id="UP000799779"/>
    </source>
</evidence>
<comment type="similarity">
    <text evidence="9">Belongs to the GLYK kinase family.</text>
</comment>
<dbReference type="SUPFAM" id="SSF52540">
    <property type="entry name" value="P-loop containing nucleoside triphosphate hydrolases"/>
    <property type="match status" value="1"/>
</dbReference>
<dbReference type="EMBL" id="ML977565">
    <property type="protein sequence ID" value="KAF2004871.1"/>
    <property type="molecule type" value="Genomic_DNA"/>
</dbReference>